<protein>
    <recommendedName>
        <fullName evidence="3">Beta-barrel protein YwiB</fullName>
    </recommendedName>
</protein>
<dbReference type="EMBL" id="CP155573">
    <property type="protein sequence ID" value="XFO64226.1"/>
    <property type="molecule type" value="Genomic_DNA"/>
</dbReference>
<dbReference type="Pfam" id="PF09148">
    <property type="entry name" value="DUF1934"/>
    <property type="match status" value="1"/>
</dbReference>
<dbReference type="Gene3D" id="2.40.128.20">
    <property type="match status" value="1"/>
</dbReference>
<name>A0ABZ3IF24_9FIRM</name>
<evidence type="ECO:0008006" key="3">
    <source>
        <dbReference type="Google" id="ProtNLM"/>
    </source>
</evidence>
<reference evidence="1" key="1">
    <citation type="submission" date="2024-05" db="EMBL/GenBank/DDBJ databases">
        <title>Isolation and characterization of Sporomusa carbonis sp. nov., a carboxydotrophic hydrogenogen in the genus of Sporomusa isolated from a charcoal burning pile.</title>
        <authorList>
            <person name="Boeer T."/>
            <person name="Rosenbaum F."/>
            <person name="Eysell L."/>
            <person name="Mueller V."/>
            <person name="Daniel R."/>
            <person name="Poehlein A."/>
        </authorList>
    </citation>
    <scope>NUCLEOTIDE SEQUENCE [LARGE SCALE GENOMIC DNA]</scope>
    <source>
        <strain evidence="1">DSM 10669</strain>
    </source>
</reference>
<evidence type="ECO:0000313" key="2">
    <source>
        <dbReference type="Proteomes" id="UP000216752"/>
    </source>
</evidence>
<dbReference type="Proteomes" id="UP000216752">
    <property type="component" value="Chromosome"/>
</dbReference>
<organism evidence="1 2">
    <name type="scientific">Sporomusa silvacetica DSM 10669</name>
    <dbReference type="NCBI Taxonomy" id="1123289"/>
    <lineage>
        <taxon>Bacteria</taxon>
        <taxon>Bacillati</taxon>
        <taxon>Bacillota</taxon>
        <taxon>Negativicutes</taxon>
        <taxon>Selenomonadales</taxon>
        <taxon>Sporomusaceae</taxon>
        <taxon>Sporomusa</taxon>
    </lineage>
</organism>
<accession>A0ABZ3IF24</accession>
<gene>
    <name evidence="1" type="ORF">SPSIL_003160</name>
</gene>
<dbReference type="SUPFAM" id="SSF50814">
    <property type="entry name" value="Lipocalins"/>
    <property type="match status" value="1"/>
</dbReference>
<sequence>MLISVKGSQQDAHGEEDTIELFTHGRRYAKNGVHYITYQESEISGMEGASTLLKVYADYVILVRRGGVDQRQEFRVGQRSRSRYVTPYGTMEISIQTTRLAITRVEDNSQVTGIHIEYELEIDGQWQSANTLAVLIQGDKKNGH</sequence>
<keyword evidence="2" id="KW-1185">Reference proteome</keyword>
<dbReference type="InterPro" id="IPR015231">
    <property type="entry name" value="DUF1934"/>
</dbReference>
<dbReference type="InterPro" id="IPR012674">
    <property type="entry name" value="Calycin"/>
</dbReference>
<evidence type="ECO:0000313" key="1">
    <source>
        <dbReference type="EMBL" id="XFO64226.1"/>
    </source>
</evidence>
<proteinExistence type="predicted"/>